<protein>
    <recommendedName>
        <fullName evidence="2">Tyr recombinase domain-containing protein</fullName>
    </recommendedName>
</protein>
<organism evidence="3 4">
    <name type="scientific">Eubacterium plexicaudatum ASF492</name>
    <dbReference type="NCBI Taxonomy" id="1235802"/>
    <lineage>
        <taxon>Bacteria</taxon>
        <taxon>Bacillati</taxon>
        <taxon>Bacillota</taxon>
        <taxon>Clostridia</taxon>
        <taxon>Eubacteriales</taxon>
        <taxon>Eubacteriaceae</taxon>
        <taxon>Eubacterium</taxon>
    </lineage>
</organism>
<keyword evidence="1" id="KW-0233">DNA recombination</keyword>
<dbReference type="STRING" id="1235802.C823_05838"/>
<dbReference type="InterPro" id="IPR002104">
    <property type="entry name" value="Integrase_catalytic"/>
</dbReference>
<dbReference type="InterPro" id="IPR011010">
    <property type="entry name" value="DNA_brk_join_enz"/>
</dbReference>
<dbReference type="eggNOG" id="COG0582">
    <property type="taxonomic scope" value="Bacteria"/>
</dbReference>
<name>N1ZM62_9FIRM</name>
<evidence type="ECO:0000259" key="2">
    <source>
        <dbReference type="PROSITE" id="PS51898"/>
    </source>
</evidence>
<dbReference type="HOGENOM" id="CLU_027562_33_1_9"/>
<dbReference type="PROSITE" id="PS51898">
    <property type="entry name" value="TYR_RECOMBINASE"/>
    <property type="match status" value="1"/>
</dbReference>
<accession>N1ZM62</accession>
<keyword evidence="4" id="KW-1185">Reference proteome</keyword>
<evidence type="ECO:0000313" key="3">
    <source>
        <dbReference type="EMBL" id="EMZ18077.1"/>
    </source>
</evidence>
<comment type="caution">
    <text evidence="3">The sequence shown here is derived from an EMBL/GenBank/DDBJ whole genome shotgun (WGS) entry which is preliminary data.</text>
</comment>
<dbReference type="InterPro" id="IPR050090">
    <property type="entry name" value="Tyrosine_recombinase_XerCD"/>
</dbReference>
<dbReference type="Proteomes" id="UP000012589">
    <property type="component" value="Unassembled WGS sequence"/>
</dbReference>
<dbReference type="AlphaFoldDB" id="N1ZM62"/>
<proteinExistence type="predicted"/>
<gene>
    <name evidence="3" type="ORF">C823_05838</name>
</gene>
<dbReference type="GO" id="GO:0015074">
    <property type="term" value="P:DNA integration"/>
    <property type="evidence" value="ECO:0007669"/>
    <property type="project" value="InterPro"/>
</dbReference>
<dbReference type="OrthoDB" id="9788852at2"/>
<dbReference type="PANTHER" id="PTHR30349:SF82">
    <property type="entry name" value="INTEGRASE_RECOMBINASE YOEC-RELATED"/>
    <property type="match status" value="1"/>
</dbReference>
<dbReference type="InterPro" id="IPR013762">
    <property type="entry name" value="Integrase-like_cat_sf"/>
</dbReference>
<sequence>MVTSPIRSKEEIEKMKEYYLTKKDYRDYALFVIGINTALRISDLLNLRWHDVYDTQTRRYKNHIDIYEQKTKKHAVIALNSSCITAFKLLKKNKPFKRSDEYIFSSGKSGYQCLSRNRAYHVIKEAAQASHVEGNISCHSLRKTFGYHAWKMGTPTALIMNIYNHSSIEITKRYLSICQDDKDALFNSMNL</sequence>
<dbReference type="PATRIC" id="fig|1235802.3.peg.6171"/>
<dbReference type="Pfam" id="PF00589">
    <property type="entry name" value="Phage_integrase"/>
    <property type="match status" value="1"/>
</dbReference>
<reference evidence="3 4" key="1">
    <citation type="journal article" date="2014" name="Genome Announc.">
        <title>Draft genome sequences of the altered schaedler flora, a defined bacterial community from gnotobiotic mice.</title>
        <authorList>
            <person name="Wannemuehler M.J."/>
            <person name="Overstreet A.M."/>
            <person name="Ward D.V."/>
            <person name="Phillips G.J."/>
        </authorList>
    </citation>
    <scope>NUCLEOTIDE SEQUENCE [LARGE SCALE GENOMIC DNA]</scope>
    <source>
        <strain evidence="3 4">ASF492</strain>
    </source>
</reference>
<evidence type="ECO:0000313" key="4">
    <source>
        <dbReference type="Proteomes" id="UP000012589"/>
    </source>
</evidence>
<dbReference type="SUPFAM" id="SSF56349">
    <property type="entry name" value="DNA breaking-rejoining enzymes"/>
    <property type="match status" value="1"/>
</dbReference>
<dbReference type="EMBL" id="AQFT01000191">
    <property type="protein sequence ID" value="EMZ18077.1"/>
    <property type="molecule type" value="Genomic_DNA"/>
</dbReference>
<dbReference type="PANTHER" id="PTHR30349">
    <property type="entry name" value="PHAGE INTEGRASE-RELATED"/>
    <property type="match status" value="1"/>
</dbReference>
<feature type="domain" description="Tyr recombinase" evidence="2">
    <location>
        <begin position="2"/>
        <end position="190"/>
    </location>
</feature>
<dbReference type="GO" id="GO:0003677">
    <property type="term" value="F:DNA binding"/>
    <property type="evidence" value="ECO:0007669"/>
    <property type="project" value="InterPro"/>
</dbReference>
<evidence type="ECO:0000256" key="1">
    <source>
        <dbReference type="ARBA" id="ARBA00023172"/>
    </source>
</evidence>
<dbReference type="GO" id="GO:0006310">
    <property type="term" value="P:DNA recombination"/>
    <property type="evidence" value="ECO:0007669"/>
    <property type="project" value="UniProtKB-KW"/>
</dbReference>
<dbReference type="Gene3D" id="1.10.443.10">
    <property type="entry name" value="Intergrase catalytic core"/>
    <property type="match status" value="1"/>
</dbReference>